<sequence>MQTDEDVGKMSQATPSLIEESCKETRKRQGKRLTPVHLKQCIMHAQNFDFLKEVVAQVPDPV</sequence>
<accession>A0A4P9XN55</accession>
<organism evidence="1 2">
    <name type="scientific">Thamnocephalis sphaerospora</name>
    <dbReference type="NCBI Taxonomy" id="78915"/>
    <lineage>
        <taxon>Eukaryota</taxon>
        <taxon>Fungi</taxon>
        <taxon>Fungi incertae sedis</taxon>
        <taxon>Zoopagomycota</taxon>
        <taxon>Zoopagomycotina</taxon>
        <taxon>Zoopagomycetes</taxon>
        <taxon>Zoopagales</taxon>
        <taxon>Sigmoideomycetaceae</taxon>
        <taxon>Thamnocephalis</taxon>
    </lineage>
</organism>
<dbReference type="InterPro" id="IPR009072">
    <property type="entry name" value="Histone-fold"/>
</dbReference>
<dbReference type="STRING" id="78915.A0A4P9XN55"/>
<dbReference type="SUPFAM" id="SSF47113">
    <property type="entry name" value="Histone-fold"/>
    <property type="match status" value="1"/>
</dbReference>
<dbReference type="Proteomes" id="UP000271241">
    <property type="component" value="Unassembled WGS sequence"/>
</dbReference>
<dbReference type="GO" id="GO:0046982">
    <property type="term" value="F:protein heterodimerization activity"/>
    <property type="evidence" value="ECO:0007669"/>
    <property type="project" value="InterPro"/>
</dbReference>
<keyword evidence="2" id="KW-1185">Reference proteome</keyword>
<gene>
    <name evidence="1" type="ORF">THASP1DRAFT_5376</name>
</gene>
<protein>
    <recommendedName>
        <fullName evidence="3">Transcription factor CBF/NF-Y/archaeal histone domain-containing protein</fullName>
    </recommendedName>
</protein>
<dbReference type="OrthoDB" id="653904at2759"/>
<dbReference type="Gene3D" id="1.10.20.10">
    <property type="entry name" value="Histone, subunit A"/>
    <property type="match status" value="1"/>
</dbReference>
<feature type="non-terminal residue" evidence="1">
    <location>
        <position position="62"/>
    </location>
</feature>
<dbReference type="AlphaFoldDB" id="A0A4P9XN55"/>
<evidence type="ECO:0000313" key="1">
    <source>
        <dbReference type="EMBL" id="RKP07377.1"/>
    </source>
</evidence>
<evidence type="ECO:0000313" key="2">
    <source>
        <dbReference type="Proteomes" id="UP000271241"/>
    </source>
</evidence>
<name>A0A4P9XN55_9FUNG</name>
<proteinExistence type="predicted"/>
<evidence type="ECO:0008006" key="3">
    <source>
        <dbReference type="Google" id="ProtNLM"/>
    </source>
</evidence>
<reference evidence="2" key="1">
    <citation type="journal article" date="2018" name="Nat. Microbiol.">
        <title>Leveraging single-cell genomics to expand the fungal tree of life.</title>
        <authorList>
            <person name="Ahrendt S.R."/>
            <person name="Quandt C.A."/>
            <person name="Ciobanu D."/>
            <person name="Clum A."/>
            <person name="Salamov A."/>
            <person name="Andreopoulos B."/>
            <person name="Cheng J.F."/>
            <person name="Woyke T."/>
            <person name="Pelin A."/>
            <person name="Henrissat B."/>
            <person name="Reynolds N.K."/>
            <person name="Benny G.L."/>
            <person name="Smith M.E."/>
            <person name="James T.Y."/>
            <person name="Grigoriev I.V."/>
        </authorList>
    </citation>
    <scope>NUCLEOTIDE SEQUENCE [LARGE SCALE GENOMIC DNA]</scope>
    <source>
        <strain evidence="2">RSA 1356</strain>
    </source>
</reference>
<dbReference type="EMBL" id="KZ992728">
    <property type="protein sequence ID" value="RKP07377.1"/>
    <property type="molecule type" value="Genomic_DNA"/>
</dbReference>